<proteinExistence type="inferred from homology"/>
<protein>
    <recommendedName>
        <fullName evidence="21">Aquaporin-8</fullName>
    </recommendedName>
</protein>
<dbReference type="EMBL" id="JAOTOJ010000014">
    <property type="protein sequence ID" value="KAK9393344.1"/>
    <property type="molecule type" value="Genomic_DNA"/>
</dbReference>
<evidence type="ECO:0000256" key="3">
    <source>
        <dbReference type="ARBA" id="ARBA00004554"/>
    </source>
</evidence>
<keyword evidence="25" id="KW-1185">Reference proteome</keyword>
<evidence type="ECO:0000256" key="8">
    <source>
        <dbReference type="ARBA" id="ARBA00022737"/>
    </source>
</evidence>
<dbReference type="PANTHER" id="PTHR45665:SF9">
    <property type="entry name" value="AQUAPORIN-8"/>
    <property type="match status" value="1"/>
</dbReference>
<dbReference type="InterPro" id="IPR023277">
    <property type="entry name" value="Aquaporin_8"/>
</dbReference>
<dbReference type="GO" id="GO:0030868">
    <property type="term" value="C:smooth endoplasmic reticulum membrane"/>
    <property type="evidence" value="ECO:0007669"/>
    <property type="project" value="UniProtKB-SubCell"/>
</dbReference>
<dbReference type="InterPro" id="IPR023271">
    <property type="entry name" value="Aquaporin-like"/>
</dbReference>
<comment type="catalytic activity">
    <reaction evidence="18">
        <text>H2O2(out) = H2O2(in)</text>
        <dbReference type="Rhea" id="RHEA:74375"/>
        <dbReference type="ChEBI" id="CHEBI:16240"/>
    </reaction>
</comment>
<evidence type="ECO:0000256" key="6">
    <source>
        <dbReference type="ARBA" id="ARBA00022475"/>
    </source>
</evidence>
<gene>
    <name evidence="24" type="ORF">NXF25_016606</name>
</gene>
<dbReference type="GO" id="GO:0072488">
    <property type="term" value="P:ammonium transmembrane transport"/>
    <property type="evidence" value="ECO:0007669"/>
    <property type="project" value="UniProtKB-ARBA"/>
</dbReference>
<evidence type="ECO:0000256" key="23">
    <source>
        <dbReference type="SAM" id="Phobius"/>
    </source>
</evidence>
<comment type="caution">
    <text evidence="24">The sequence shown here is derived from an EMBL/GenBank/DDBJ whole genome shotgun (WGS) entry which is preliminary data.</text>
</comment>
<comment type="catalytic activity">
    <reaction evidence="19">
        <text>formamide(out) = formamide(in)</text>
        <dbReference type="Rhea" id="RHEA:74387"/>
        <dbReference type="ChEBI" id="CHEBI:16397"/>
    </reaction>
</comment>
<keyword evidence="9" id="KW-0999">Mitochondrion inner membrane</keyword>
<keyword evidence="15" id="KW-0325">Glycoprotein</keyword>
<comment type="similarity">
    <text evidence="4">Belongs to the MIP/aquaporin (TC 1.A.8) family.</text>
</comment>
<evidence type="ECO:0000256" key="12">
    <source>
        <dbReference type="ARBA" id="ARBA00023097"/>
    </source>
</evidence>
<evidence type="ECO:0000256" key="17">
    <source>
        <dbReference type="ARBA" id="ARBA00036281"/>
    </source>
</evidence>
<feature type="transmembrane region" description="Helical" evidence="23">
    <location>
        <begin position="189"/>
        <end position="208"/>
    </location>
</feature>
<dbReference type="CDD" id="cd00333">
    <property type="entry name" value="MIP"/>
    <property type="match status" value="1"/>
</dbReference>
<dbReference type="PANTHER" id="PTHR45665">
    <property type="entry name" value="AQUAPORIN-8"/>
    <property type="match status" value="1"/>
</dbReference>
<dbReference type="AlphaFoldDB" id="A0AAW1AU26"/>
<feature type="region of interest" description="Disordered" evidence="22">
    <location>
        <begin position="503"/>
        <end position="602"/>
    </location>
</feature>
<dbReference type="SUPFAM" id="SSF81338">
    <property type="entry name" value="Aquaporin-like"/>
    <property type="match status" value="1"/>
</dbReference>
<dbReference type="GO" id="GO:0016323">
    <property type="term" value="C:basolateral plasma membrane"/>
    <property type="evidence" value="ECO:0007669"/>
    <property type="project" value="UniProtKB-SubCell"/>
</dbReference>
<keyword evidence="5" id="KW-0813">Transport</keyword>
<evidence type="ECO:0000256" key="11">
    <source>
        <dbReference type="ARBA" id="ARBA00022989"/>
    </source>
</evidence>
<feature type="compositionally biased region" description="Pro residues" evidence="22">
    <location>
        <begin position="410"/>
        <end position="419"/>
    </location>
</feature>
<evidence type="ECO:0000256" key="5">
    <source>
        <dbReference type="ARBA" id="ARBA00022448"/>
    </source>
</evidence>
<evidence type="ECO:0000256" key="2">
    <source>
        <dbReference type="ARBA" id="ARBA00004448"/>
    </source>
</evidence>
<comment type="subcellular location">
    <subcellularLocation>
        <location evidence="1">Apical cell membrane</location>
        <topology evidence="1">Multi-pass membrane protein</topology>
    </subcellularLocation>
    <subcellularLocation>
        <location evidence="3">Basolateral cell membrane</location>
        <topology evidence="3">Multi-pass membrane protein</topology>
    </subcellularLocation>
    <subcellularLocation>
        <location evidence="2">Mitochondrion inner membrane</location>
        <topology evidence="2">Multi-pass membrane protein</topology>
    </subcellularLocation>
    <subcellularLocation>
        <location evidence="20">Smooth endoplasmic reticulum membrane</location>
        <topology evidence="20">Multi-pass membrane protein</topology>
    </subcellularLocation>
</comment>
<dbReference type="Gene3D" id="1.20.1080.10">
    <property type="entry name" value="Glycerol uptake facilitator protein"/>
    <property type="match status" value="1"/>
</dbReference>
<evidence type="ECO:0000256" key="7">
    <source>
        <dbReference type="ARBA" id="ARBA00022692"/>
    </source>
</evidence>
<evidence type="ECO:0000256" key="16">
    <source>
        <dbReference type="ARBA" id="ARBA00034651"/>
    </source>
</evidence>
<dbReference type="GO" id="GO:0046691">
    <property type="term" value="C:intracellular canaliculus"/>
    <property type="evidence" value="ECO:0007669"/>
    <property type="project" value="UniProtKB-ARBA"/>
</dbReference>
<evidence type="ECO:0000256" key="22">
    <source>
        <dbReference type="SAM" id="MobiDB-lite"/>
    </source>
</evidence>
<sequence length="679" mass="72291">MPAWERLTEGNCCGETACWRDLSNQRLICHLGDASLSSCLGPFADIISAALKPPQKTRCSHLLLHEGPKPTGSVPCWLWQERVAYLSGGGLAAPSSGHFTQSSAQPWHSGGVNYRPAQWGGCQYSREIRKVLLLPKDPSWAATARSREAWNRPTMSDVEFGRMSFKEPELEGKRVPAQPHWYERYLQPCIGELVGSAFFIYIGCVSVIENSEGTGRLQPALAHGLALGLTIAILGNISGGHYNPAVSLGAWLVGGLNMVMVIPYWISQFCGGMIGASLAKVTTERERYENATGAAFTAITSDHQLPAAVVGEIVMTMFLVMAVCMGAINEKTKSPLAPFCIGFTVTVDILAGGAVSGACMNPARAFGPAVAANYWGYHWVYWVGPMGAALLVGALIRFLIGDSKTRFFLKPPPPPPPLPGEETGTSGAPPSERDKGEEAAAPADPPAEAGKPLREELRTKRPPGTRVKRFHRPDPVWKGAPSPSRAGGRAGLVRLPRRCPELSGHLGRARRGPAAPWARTLPGGASLPRERPLSGLPVAPKPLRPRAGLQPGASQPSGALRGFGPDAPQTTALAPGLAGGAPLPAASWTRHPPIPRDWRLRPESRLPAPFERRCAAGVLGAEIPPGLGRGRQSPCPKEPALRFACWDREKPGSGDGRGPGGSFALRPGSKPRPRRSAAG</sequence>
<feature type="transmembrane region" description="Helical" evidence="23">
    <location>
        <begin position="379"/>
        <end position="400"/>
    </location>
</feature>
<dbReference type="GO" id="GO:0019755">
    <property type="term" value="P:one-carbon compound transport"/>
    <property type="evidence" value="ECO:0007669"/>
    <property type="project" value="UniProtKB-ARBA"/>
</dbReference>
<dbReference type="GO" id="GO:0015250">
    <property type="term" value="F:water channel activity"/>
    <property type="evidence" value="ECO:0007669"/>
    <property type="project" value="TreeGrafter"/>
</dbReference>
<feature type="compositionally biased region" description="Low complexity" evidence="22">
    <location>
        <begin position="572"/>
        <end position="586"/>
    </location>
</feature>
<keyword evidence="10" id="KW-0256">Endoplasmic reticulum</keyword>
<evidence type="ECO:0000256" key="20">
    <source>
        <dbReference type="ARBA" id="ARBA00060365"/>
    </source>
</evidence>
<keyword evidence="6" id="KW-1003">Cell membrane</keyword>
<dbReference type="InterPro" id="IPR034294">
    <property type="entry name" value="Aquaporin_transptr"/>
</dbReference>
<feature type="transmembrane region" description="Helical" evidence="23">
    <location>
        <begin position="245"/>
        <end position="266"/>
    </location>
</feature>
<feature type="compositionally biased region" description="Low complexity" evidence="22">
    <location>
        <begin position="439"/>
        <end position="450"/>
    </location>
</feature>
<evidence type="ECO:0000256" key="18">
    <source>
        <dbReference type="ARBA" id="ARBA00047305"/>
    </source>
</evidence>
<comment type="catalytic activity">
    <reaction evidence="16">
        <text>H2O(in) = H2O(out)</text>
        <dbReference type="Rhea" id="RHEA:29667"/>
        <dbReference type="ChEBI" id="CHEBI:15377"/>
    </reaction>
</comment>
<dbReference type="InterPro" id="IPR000425">
    <property type="entry name" value="MIP"/>
</dbReference>
<dbReference type="InterPro" id="IPR022357">
    <property type="entry name" value="MIP_CS"/>
</dbReference>
<evidence type="ECO:0000256" key="1">
    <source>
        <dbReference type="ARBA" id="ARBA00004424"/>
    </source>
</evidence>
<evidence type="ECO:0000256" key="19">
    <source>
        <dbReference type="ARBA" id="ARBA00050618"/>
    </source>
</evidence>
<reference evidence="24 25" key="1">
    <citation type="journal article" date="2024" name="Proc. Natl. Acad. Sci. U.S.A.">
        <title>The genetic regulatory architecture and epigenomic basis for age-related changes in rattlesnake venom.</title>
        <authorList>
            <person name="Hogan M.P."/>
            <person name="Holding M.L."/>
            <person name="Nystrom G.S."/>
            <person name="Colston T.J."/>
            <person name="Bartlett D.A."/>
            <person name="Mason A.J."/>
            <person name="Ellsworth S.A."/>
            <person name="Rautsaw R.M."/>
            <person name="Lawrence K.C."/>
            <person name="Strickland J.L."/>
            <person name="He B."/>
            <person name="Fraser P."/>
            <person name="Margres M.J."/>
            <person name="Gilbert D.M."/>
            <person name="Gibbs H.L."/>
            <person name="Parkinson C.L."/>
            <person name="Rokyta D.R."/>
        </authorList>
    </citation>
    <scope>NUCLEOTIDE SEQUENCE [LARGE SCALE GENOMIC DNA]</scope>
    <source>
        <strain evidence="24">DRR0105</strain>
    </source>
</reference>
<organism evidence="24 25">
    <name type="scientific">Crotalus adamanteus</name>
    <name type="common">Eastern diamondback rattlesnake</name>
    <dbReference type="NCBI Taxonomy" id="8729"/>
    <lineage>
        <taxon>Eukaryota</taxon>
        <taxon>Metazoa</taxon>
        <taxon>Chordata</taxon>
        <taxon>Craniata</taxon>
        <taxon>Vertebrata</taxon>
        <taxon>Euteleostomi</taxon>
        <taxon>Lepidosauria</taxon>
        <taxon>Squamata</taxon>
        <taxon>Bifurcata</taxon>
        <taxon>Unidentata</taxon>
        <taxon>Episquamata</taxon>
        <taxon>Toxicofera</taxon>
        <taxon>Serpentes</taxon>
        <taxon>Colubroidea</taxon>
        <taxon>Viperidae</taxon>
        <taxon>Crotalinae</taxon>
        <taxon>Crotalus</taxon>
    </lineage>
</organism>
<keyword evidence="14 23" id="KW-0472">Membrane</keyword>
<dbReference type="GO" id="GO:0005743">
    <property type="term" value="C:mitochondrial inner membrane"/>
    <property type="evidence" value="ECO:0007669"/>
    <property type="project" value="UniProtKB-SubCell"/>
</dbReference>
<feature type="transmembrane region" description="Helical" evidence="23">
    <location>
        <begin position="220"/>
        <end position="238"/>
    </location>
</feature>
<evidence type="ECO:0000256" key="21">
    <source>
        <dbReference type="ARBA" id="ARBA00074374"/>
    </source>
</evidence>
<evidence type="ECO:0000256" key="10">
    <source>
        <dbReference type="ARBA" id="ARBA00022824"/>
    </source>
</evidence>
<evidence type="ECO:0000256" key="9">
    <source>
        <dbReference type="ARBA" id="ARBA00022792"/>
    </source>
</evidence>
<keyword evidence="8" id="KW-0677">Repeat</keyword>
<dbReference type="PRINTS" id="PR02020">
    <property type="entry name" value="AQUAPORIN8"/>
</dbReference>
<name>A0AAW1AU26_CROAD</name>
<dbReference type="PRINTS" id="PR00783">
    <property type="entry name" value="MINTRINSICP"/>
</dbReference>
<dbReference type="Pfam" id="PF00230">
    <property type="entry name" value="MIP"/>
    <property type="match status" value="1"/>
</dbReference>
<dbReference type="FunFam" id="1.20.1080.10:FF:000015">
    <property type="entry name" value="Aquaporin 8"/>
    <property type="match status" value="1"/>
</dbReference>
<evidence type="ECO:0000256" key="14">
    <source>
        <dbReference type="ARBA" id="ARBA00023136"/>
    </source>
</evidence>
<evidence type="ECO:0000256" key="15">
    <source>
        <dbReference type="ARBA" id="ARBA00023180"/>
    </source>
</evidence>
<keyword evidence="7 23" id="KW-0812">Transmembrane</keyword>
<dbReference type="GO" id="GO:0080170">
    <property type="term" value="P:hydrogen peroxide transmembrane transport"/>
    <property type="evidence" value="ECO:0007669"/>
    <property type="project" value="UniProtKB-ARBA"/>
</dbReference>
<evidence type="ECO:0000256" key="4">
    <source>
        <dbReference type="ARBA" id="ARBA00006175"/>
    </source>
</evidence>
<dbReference type="Proteomes" id="UP001474421">
    <property type="component" value="Unassembled WGS sequence"/>
</dbReference>
<evidence type="ECO:0000313" key="24">
    <source>
        <dbReference type="EMBL" id="KAK9393344.1"/>
    </source>
</evidence>
<comment type="catalytic activity">
    <reaction evidence="17">
        <text>methylamine(out) = methylamine(in)</text>
        <dbReference type="Rhea" id="RHEA:74391"/>
        <dbReference type="ChEBI" id="CHEBI:59338"/>
    </reaction>
</comment>
<evidence type="ECO:0000256" key="13">
    <source>
        <dbReference type="ARBA" id="ARBA00023128"/>
    </source>
</evidence>
<keyword evidence="11 23" id="KW-1133">Transmembrane helix</keyword>
<dbReference type="PROSITE" id="PS00221">
    <property type="entry name" value="MIP"/>
    <property type="match status" value="1"/>
</dbReference>
<keyword evidence="13" id="KW-0496">Mitochondrion</keyword>
<feature type="transmembrane region" description="Helical" evidence="23">
    <location>
        <begin position="305"/>
        <end position="324"/>
    </location>
</feature>
<evidence type="ECO:0000313" key="25">
    <source>
        <dbReference type="Proteomes" id="UP001474421"/>
    </source>
</evidence>
<feature type="compositionally biased region" description="Basic residues" evidence="22">
    <location>
        <begin position="460"/>
        <end position="471"/>
    </location>
</feature>
<feature type="region of interest" description="Disordered" evidence="22">
    <location>
        <begin position="409"/>
        <end position="491"/>
    </location>
</feature>
<feature type="region of interest" description="Disordered" evidence="22">
    <location>
        <begin position="646"/>
        <end position="679"/>
    </location>
</feature>
<feature type="transmembrane region" description="Helical" evidence="23">
    <location>
        <begin position="336"/>
        <end position="359"/>
    </location>
</feature>
<feature type="compositionally biased region" description="Basic residues" evidence="22">
    <location>
        <begin position="669"/>
        <end position="679"/>
    </location>
</feature>
<accession>A0AAW1AU26</accession>
<keyword evidence="12" id="KW-0558">Oxidation</keyword>